<dbReference type="Gene3D" id="2.20.25.10">
    <property type="match status" value="1"/>
</dbReference>
<evidence type="ECO:0000259" key="9">
    <source>
        <dbReference type="PROSITE" id="PS51133"/>
    </source>
</evidence>
<feature type="binding site" evidence="6">
    <location>
        <position position="113"/>
    </location>
    <ligand>
        <name>Zn(2+)</name>
        <dbReference type="ChEBI" id="CHEBI:29105"/>
        <label>2</label>
    </ligand>
</feature>
<dbReference type="NCBIfam" id="TIGR01384">
    <property type="entry name" value="TFS_arch"/>
    <property type="match status" value="1"/>
</dbReference>
<feature type="domain" description="TFIIS-type" evidence="9">
    <location>
        <begin position="81"/>
        <end position="121"/>
    </location>
</feature>
<keyword evidence="5 8" id="KW-0804">Transcription</keyword>
<reference evidence="10" key="1">
    <citation type="submission" date="2007-02" db="EMBL/GenBank/DDBJ databases">
        <title>Complete sequence of Pyrobaculum calidifontis JCM 11548.</title>
        <authorList>
            <consortium name="US DOE Joint Genome Institute"/>
            <person name="Copeland A."/>
            <person name="Lucas S."/>
            <person name="Lapidus A."/>
            <person name="Barry K."/>
            <person name="Glavina del Rio T."/>
            <person name="Dalin E."/>
            <person name="Tice H."/>
            <person name="Pitluck S."/>
            <person name="Chain P."/>
            <person name="Malfatti S."/>
            <person name="Shin M."/>
            <person name="Vergez L."/>
            <person name="Schmutz J."/>
            <person name="Larimer F."/>
            <person name="Land M."/>
            <person name="Hauser L."/>
            <person name="Kyrpides N."/>
            <person name="Mikhailova N."/>
            <person name="Cozen A.E."/>
            <person name="Fitz-Gibbon S.T."/>
            <person name="House C.H."/>
            <person name="Saltikov C."/>
            <person name="Lowe T.M."/>
            <person name="Richardson P."/>
        </authorList>
    </citation>
    <scope>NUCLEOTIDE SEQUENCE [LARGE SCALE GENOMIC DNA]</scope>
    <source>
        <strain evidence="10">JCM 11548</strain>
    </source>
</reference>
<evidence type="ECO:0000256" key="4">
    <source>
        <dbReference type="ARBA" id="ARBA00023015"/>
    </source>
</evidence>
<keyword evidence="2 7" id="KW-0863">Zinc-finger</keyword>
<dbReference type="AlphaFoldDB" id="A3MUU7"/>
<evidence type="ECO:0000256" key="5">
    <source>
        <dbReference type="PIRNR" id="PIRNR005586"/>
    </source>
</evidence>
<keyword evidence="10" id="KW-0808">Transferase</keyword>
<dbReference type="GO" id="GO:0000428">
    <property type="term" value="C:DNA-directed RNA polymerase complex"/>
    <property type="evidence" value="ECO:0007669"/>
    <property type="project" value="UniProtKB-KW"/>
</dbReference>
<dbReference type="GO" id="GO:0003899">
    <property type="term" value="F:DNA-directed RNA polymerase activity"/>
    <property type="evidence" value="ECO:0007669"/>
    <property type="project" value="UniProtKB-EC"/>
</dbReference>
<dbReference type="GO" id="GO:0006355">
    <property type="term" value="P:regulation of DNA-templated transcription"/>
    <property type="evidence" value="ECO:0007669"/>
    <property type="project" value="InterPro"/>
</dbReference>
<dbReference type="InterPro" id="IPR001222">
    <property type="entry name" value="Znf_TFIIS"/>
</dbReference>
<keyword evidence="4" id="KW-0805">Transcription regulation</keyword>
<dbReference type="PROSITE" id="PS51133">
    <property type="entry name" value="ZF_TFIIS_2"/>
    <property type="match status" value="1"/>
</dbReference>
<dbReference type="GO" id="GO:0006351">
    <property type="term" value="P:DNA-templated transcription"/>
    <property type="evidence" value="ECO:0007669"/>
    <property type="project" value="InterPro"/>
</dbReference>
<keyword evidence="10" id="KW-0548">Nucleotidyltransferase</keyword>
<keyword evidence="11" id="KW-1185">Reference proteome</keyword>
<feature type="binding site" evidence="6">
    <location>
        <position position="18"/>
    </location>
    <ligand>
        <name>Zn(2+)</name>
        <dbReference type="ChEBI" id="CHEBI:29105"/>
        <label>1</label>
    </ligand>
</feature>
<evidence type="ECO:0000256" key="3">
    <source>
        <dbReference type="ARBA" id="ARBA00022833"/>
    </source>
</evidence>
<evidence type="ECO:0000256" key="6">
    <source>
        <dbReference type="PIRSR" id="PIRSR005586-1"/>
    </source>
</evidence>
<evidence type="ECO:0000256" key="2">
    <source>
        <dbReference type="ARBA" id="ARBA00022771"/>
    </source>
</evidence>
<dbReference type="SUPFAM" id="SSF57783">
    <property type="entry name" value="Zinc beta-ribbon"/>
    <property type="match status" value="1"/>
</dbReference>
<dbReference type="HOGENOM" id="CLU_093932_3_2_2"/>
<evidence type="ECO:0000313" key="10">
    <source>
        <dbReference type="EMBL" id="ABO08414.1"/>
    </source>
</evidence>
<dbReference type="PROSITE" id="PS00466">
    <property type="entry name" value="ZF_TFIIS_1"/>
    <property type="match status" value="1"/>
</dbReference>
<protein>
    <submittedName>
        <fullName evidence="10">DNA-directed RNA polymerase, subunit M</fullName>
        <ecNumber evidence="10">2.7.7.6</ecNumber>
    </submittedName>
</protein>
<dbReference type="PANTHER" id="PTHR11239">
    <property type="entry name" value="DNA-DIRECTED RNA POLYMERASE"/>
    <property type="match status" value="1"/>
</dbReference>
<dbReference type="EMBL" id="CP000561">
    <property type="protein sequence ID" value="ABO08414.1"/>
    <property type="molecule type" value="Genomic_DNA"/>
</dbReference>
<evidence type="ECO:0000256" key="7">
    <source>
        <dbReference type="PROSITE-ProRule" id="PRU00472"/>
    </source>
</evidence>
<proteinExistence type="inferred from homology"/>
<evidence type="ECO:0000256" key="8">
    <source>
        <dbReference type="RuleBase" id="RU003474"/>
    </source>
</evidence>
<dbReference type="PANTHER" id="PTHR11239:SF12">
    <property type="entry name" value="DNA-DIRECTED RNA POLYMERASE III SUBUNIT RPC10"/>
    <property type="match status" value="1"/>
</dbReference>
<dbReference type="SMART" id="SM00440">
    <property type="entry name" value="ZnF_C2C2"/>
    <property type="match status" value="1"/>
</dbReference>
<dbReference type="PIRSF" id="PIRSF005586">
    <property type="entry name" value="RNApol_RpoM"/>
    <property type="match status" value="1"/>
</dbReference>
<gene>
    <name evidence="10" type="ordered locus">Pcal_0989</name>
</gene>
<feature type="binding site" evidence="6">
    <location>
        <position position="41"/>
    </location>
    <ligand>
        <name>Zn(2+)</name>
        <dbReference type="ChEBI" id="CHEBI:29105"/>
        <label>1</label>
    </ligand>
</feature>
<dbReference type="eggNOG" id="arCOG00579">
    <property type="taxonomic scope" value="Archaea"/>
</dbReference>
<evidence type="ECO:0000313" key="11">
    <source>
        <dbReference type="Proteomes" id="UP000001431"/>
    </source>
</evidence>
<dbReference type="InterPro" id="IPR001529">
    <property type="entry name" value="Zn_ribbon_RPB9"/>
</dbReference>
<accession>A3MUU7</accession>
<keyword evidence="1 6" id="KW-0479">Metal-binding</keyword>
<sequence>MGKKNLKGRGRGTSVRFCPNDKSLLIPVKKGDRTVLRCPKCGYEEEVSQEVRGRYQSKSAVENKNQLIVVADNAVNLPKVKTRGCPKCGHDEAYFWVQQTRAADEPPTRFYKCTKCGHVWREYE</sequence>
<keyword evidence="3 6" id="KW-0862">Zinc</keyword>
<dbReference type="GO" id="GO:0003676">
    <property type="term" value="F:nucleic acid binding"/>
    <property type="evidence" value="ECO:0007669"/>
    <property type="project" value="InterPro"/>
</dbReference>
<dbReference type="STRING" id="410359.Pcal_0989"/>
<feature type="binding site" evidence="6">
    <location>
        <position position="85"/>
    </location>
    <ligand>
        <name>Zn(2+)</name>
        <dbReference type="ChEBI" id="CHEBI:29105"/>
        <label>2</label>
    </ligand>
</feature>
<feature type="binding site" evidence="6">
    <location>
        <position position="116"/>
    </location>
    <ligand>
        <name>Zn(2+)</name>
        <dbReference type="ChEBI" id="CHEBI:29105"/>
        <label>2</label>
    </ligand>
</feature>
<keyword evidence="10" id="KW-0240">DNA-directed RNA polymerase</keyword>
<dbReference type="CDD" id="cd10511">
    <property type="entry name" value="Zn-ribbon_TFS"/>
    <property type="match status" value="1"/>
</dbReference>
<organism evidence="10 11">
    <name type="scientific">Pyrobaculum calidifontis (strain DSM 21063 / JCM 11548 / VA1)</name>
    <dbReference type="NCBI Taxonomy" id="410359"/>
    <lineage>
        <taxon>Archaea</taxon>
        <taxon>Thermoproteota</taxon>
        <taxon>Thermoprotei</taxon>
        <taxon>Thermoproteales</taxon>
        <taxon>Thermoproteaceae</taxon>
        <taxon>Pyrobaculum</taxon>
    </lineage>
</organism>
<name>A3MUU7_PYRCJ</name>
<dbReference type="GO" id="GO:0008270">
    <property type="term" value="F:zinc ion binding"/>
    <property type="evidence" value="ECO:0007669"/>
    <property type="project" value="UniProtKB-KW"/>
</dbReference>
<dbReference type="SMART" id="SM00661">
    <property type="entry name" value="RPOL9"/>
    <property type="match status" value="1"/>
</dbReference>
<dbReference type="InterPro" id="IPR012164">
    <property type="entry name" value="Rpa12/Rpb9/Rpc10/TFS"/>
</dbReference>
<feature type="binding site" evidence="6">
    <location>
        <position position="88"/>
    </location>
    <ligand>
        <name>Zn(2+)</name>
        <dbReference type="ChEBI" id="CHEBI:29105"/>
        <label>2</label>
    </ligand>
</feature>
<dbReference type="EC" id="2.7.7.6" evidence="10"/>
<feature type="binding site" evidence="6">
    <location>
        <position position="38"/>
    </location>
    <ligand>
        <name>Zn(2+)</name>
        <dbReference type="ChEBI" id="CHEBI:29105"/>
        <label>1</label>
    </ligand>
</feature>
<comment type="similarity">
    <text evidence="5 8">Belongs to the archaeal rpoM/eukaryotic RPA12/RPB9/RPC11 RNA polymerase family.</text>
</comment>
<dbReference type="Pfam" id="PF01096">
    <property type="entry name" value="Zn_ribbon_TFIIS"/>
    <property type="match status" value="1"/>
</dbReference>
<dbReference type="InterPro" id="IPR006288">
    <property type="entry name" value="TFS"/>
</dbReference>
<evidence type="ECO:0000256" key="1">
    <source>
        <dbReference type="ARBA" id="ARBA00022723"/>
    </source>
</evidence>
<dbReference type="KEGG" id="pcl:Pcal_0989"/>
<dbReference type="Pfam" id="PF02150">
    <property type="entry name" value="Zn_ribbon_RPB9"/>
    <property type="match status" value="1"/>
</dbReference>
<dbReference type="Proteomes" id="UP000001431">
    <property type="component" value="Chromosome"/>
</dbReference>